<dbReference type="GeneID" id="41991170"/>
<protein>
    <recommendedName>
        <fullName evidence="4">Ecp2 effector protein domain-containing protein</fullName>
    </recommendedName>
</protein>
<name>A0A366S9X3_9HYPO</name>
<accession>A0A366S9X3</accession>
<dbReference type="RefSeq" id="XP_031020077.1">
    <property type="nucleotide sequence ID" value="XM_031155874.1"/>
</dbReference>
<comment type="caution">
    <text evidence="2">The sequence shown here is derived from an EMBL/GenBank/DDBJ whole genome shotgun (WGS) entry which is preliminary data.</text>
</comment>
<keyword evidence="3" id="KW-1185">Reference proteome</keyword>
<sequence>MHFNFITSLTLITSLTGNALAMPASNQSPNIQKRAEWPDYTITYYTDTYCDKTTGSYSHNVETCKNLDNFAVDILSLFGETNDGENFGAGNCGWNLFIYPEYDCEGGEWSSTVTSGNCGSDALKKSPIKSFSVSHNGSPCIDV</sequence>
<evidence type="ECO:0000313" key="3">
    <source>
        <dbReference type="Proteomes" id="UP000253153"/>
    </source>
</evidence>
<evidence type="ECO:0000256" key="1">
    <source>
        <dbReference type="SAM" id="SignalP"/>
    </source>
</evidence>
<evidence type="ECO:0008006" key="4">
    <source>
        <dbReference type="Google" id="ProtNLM"/>
    </source>
</evidence>
<organism evidence="2 3">
    <name type="scientific">Fusarium coffeatum</name>
    <dbReference type="NCBI Taxonomy" id="231269"/>
    <lineage>
        <taxon>Eukaryota</taxon>
        <taxon>Fungi</taxon>
        <taxon>Dikarya</taxon>
        <taxon>Ascomycota</taxon>
        <taxon>Pezizomycotina</taxon>
        <taxon>Sordariomycetes</taxon>
        <taxon>Hypocreomycetidae</taxon>
        <taxon>Hypocreales</taxon>
        <taxon>Nectriaceae</taxon>
        <taxon>Fusarium</taxon>
        <taxon>Fusarium incarnatum-equiseti species complex</taxon>
    </lineage>
</organism>
<dbReference type="OrthoDB" id="4972037at2759"/>
<feature type="chain" id="PRO_5016851038" description="Ecp2 effector protein domain-containing protein" evidence="1">
    <location>
        <begin position="22"/>
        <end position="143"/>
    </location>
</feature>
<gene>
    <name evidence="2" type="ORF">FIESC28_01724</name>
</gene>
<evidence type="ECO:0000313" key="2">
    <source>
        <dbReference type="EMBL" id="RBR25486.1"/>
    </source>
</evidence>
<reference evidence="2 3" key="1">
    <citation type="submission" date="2018-06" db="EMBL/GenBank/DDBJ databases">
        <title>Fusarium incarnatum-equiseti species complex species 28.</title>
        <authorList>
            <person name="Gardiner D.M."/>
        </authorList>
    </citation>
    <scope>NUCLEOTIDE SEQUENCE [LARGE SCALE GENOMIC DNA]</scope>
    <source>
        <strain evidence="2 3">FIESC_28</strain>
    </source>
</reference>
<feature type="signal peptide" evidence="1">
    <location>
        <begin position="1"/>
        <end position="21"/>
    </location>
</feature>
<keyword evidence="1" id="KW-0732">Signal</keyword>
<dbReference type="EMBL" id="QKXC01000038">
    <property type="protein sequence ID" value="RBR25486.1"/>
    <property type="molecule type" value="Genomic_DNA"/>
</dbReference>
<dbReference type="Proteomes" id="UP000253153">
    <property type="component" value="Unassembled WGS sequence"/>
</dbReference>
<dbReference type="AlphaFoldDB" id="A0A366S9X3"/>
<proteinExistence type="predicted"/>